<dbReference type="InterPro" id="IPR015422">
    <property type="entry name" value="PyrdxlP-dep_Trfase_small"/>
</dbReference>
<dbReference type="GO" id="GO:0005737">
    <property type="term" value="C:cytoplasm"/>
    <property type="evidence" value="ECO:0007669"/>
    <property type="project" value="UniProtKB-SubCell"/>
</dbReference>
<dbReference type="EC" id="2.6.1.11" evidence="5"/>
<dbReference type="GO" id="GO:0003992">
    <property type="term" value="F:N2-acetyl-L-ornithine:2-oxoglutarate 5-aminotransferase activity"/>
    <property type="evidence" value="ECO:0007669"/>
    <property type="project" value="UniProtKB-UniRule"/>
</dbReference>
<comment type="miscellaneous">
    <text evidence="5">May also have succinyldiaminopimelate aminotransferase activity, thus carrying out the corresponding step in lysine biosynthesis.</text>
</comment>
<evidence type="ECO:0000256" key="5">
    <source>
        <dbReference type="HAMAP-Rule" id="MF_01107"/>
    </source>
</evidence>
<evidence type="ECO:0000256" key="3">
    <source>
        <dbReference type="ARBA" id="ARBA00022679"/>
    </source>
</evidence>
<dbReference type="SUPFAM" id="SSF53383">
    <property type="entry name" value="PLP-dependent transferases"/>
    <property type="match status" value="1"/>
</dbReference>
<dbReference type="InterPro" id="IPR015424">
    <property type="entry name" value="PyrdxlP-dep_Trfase"/>
</dbReference>
<feature type="binding site" evidence="5">
    <location>
        <position position="131"/>
    </location>
    <ligand>
        <name>pyridoxal 5'-phosphate</name>
        <dbReference type="ChEBI" id="CHEBI:597326"/>
    </ligand>
</feature>
<dbReference type="PANTHER" id="PTHR11986">
    <property type="entry name" value="AMINOTRANSFERASE CLASS III"/>
    <property type="match status" value="1"/>
</dbReference>
<dbReference type="Pfam" id="PF00202">
    <property type="entry name" value="Aminotran_3"/>
    <property type="match status" value="1"/>
</dbReference>
<dbReference type="GO" id="GO:0030170">
    <property type="term" value="F:pyridoxal phosphate binding"/>
    <property type="evidence" value="ECO:0007669"/>
    <property type="project" value="InterPro"/>
</dbReference>
<dbReference type="CDD" id="cd00610">
    <property type="entry name" value="OAT_like"/>
    <property type="match status" value="1"/>
</dbReference>
<keyword evidence="2 5" id="KW-0028">Amino-acid biosynthesis</keyword>
<sequence length="395" mass="42097">MSGQDAALMATYARQPVAFDRGAGVWLWDTHGERYLDALSGIAVCGLGHAHPEVARAIAEQAATLVHTSNLYQVPLQARLAERLTALSGMQQAFFCNSGAEANEAAIKIARKYGHARGVAVPTVVVADGSFHGRTLATLSATGSRKVQAGFEPLVQGFTRVPYDDLDALRRVAEHQRDVVAVLLEPVQGEGGIRLPSADYLAGVRALCDQHDWLLMLDEIQTGMARSGRWFAFQHTGIRPDVMTLAKGLGNGVPIGACLAGGKAADVLQAGNHGSTFGGNPLACRAALTTLDIIERDGLAQRAAQLGAYLLQALRERLAACPGVVEVRGLGLLIGIELDRPCAALVRQALEKHLLINVTAERVVRLLPPLVMSDDEAELLLDTLCPLIVEFCAEN</sequence>
<reference evidence="7" key="1">
    <citation type="submission" date="2016-03" db="EMBL/GenBank/DDBJ databases">
        <title>Complete genome sequence of Solimmundus cernigliae, representing a novel lineage of polycyclic aromatic hydrocarbon degraders within the Gammaproteobacteria.</title>
        <authorList>
            <person name="Singleton D.R."/>
            <person name="Dickey A.N."/>
            <person name="Scholl E.H."/>
            <person name="Wright F.A."/>
            <person name="Aitken M.D."/>
        </authorList>
    </citation>
    <scope>NUCLEOTIDE SEQUENCE [LARGE SCALE GENOMIC DNA]</scope>
    <source>
        <strain evidence="7">TR3.2</strain>
    </source>
</reference>
<dbReference type="InterPro" id="IPR049704">
    <property type="entry name" value="Aminotrans_3_PPA_site"/>
</dbReference>
<keyword evidence="5" id="KW-0055">Arginine biosynthesis</keyword>
<comment type="subunit">
    <text evidence="5">Homodimer.</text>
</comment>
<dbReference type="FunCoup" id="A0A1B1YTU4">
    <property type="interactions" value="522"/>
</dbReference>
<dbReference type="STRING" id="1810504.PG2T_08750"/>
<evidence type="ECO:0000256" key="1">
    <source>
        <dbReference type="ARBA" id="ARBA00022576"/>
    </source>
</evidence>
<comment type="catalytic activity">
    <reaction evidence="5">
        <text>N(2)-acetyl-L-ornithine + 2-oxoglutarate = N-acetyl-L-glutamate 5-semialdehyde + L-glutamate</text>
        <dbReference type="Rhea" id="RHEA:18049"/>
        <dbReference type="ChEBI" id="CHEBI:16810"/>
        <dbReference type="ChEBI" id="CHEBI:29123"/>
        <dbReference type="ChEBI" id="CHEBI:29985"/>
        <dbReference type="ChEBI" id="CHEBI:57805"/>
        <dbReference type="EC" id="2.6.1.11"/>
    </reaction>
</comment>
<name>A0A1B1YTU4_9GAMM</name>
<dbReference type="GO" id="GO:0006526">
    <property type="term" value="P:L-arginine biosynthetic process"/>
    <property type="evidence" value="ECO:0007669"/>
    <property type="project" value="UniProtKB-UniRule"/>
</dbReference>
<dbReference type="PIRSF" id="PIRSF000521">
    <property type="entry name" value="Transaminase_4ab_Lys_Orn"/>
    <property type="match status" value="1"/>
</dbReference>
<accession>A0A1B1YTU4</accession>
<protein>
    <recommendedName>
        <fullName evidence="5">Acetylornithine aminotransferase</fullName>
        <shortName evidence="5">ACOAT</shortName>
        <ecNumber evidence="5">2.6.1.11</ecNumber>
    </recommendedName>
</protein>
<dbReference type="FunFam" id="3.40.640.10:FF:000004">
    <property type="entry name" value="Acetylornithine aminotransferase"/>
    <property type="match status" value="1"/>
</dbReference>
<dbReference type="InParanoid" id="A0A1B1YTU4"/>
<feature type="modified residue" description="N6-(pyridoxal phosphate)lysine" evidence="5">
    <location>
        <position position="247"/>
    </location>
</feature>
<dbReference type="Gene3D" id="3.40.640.10">
    <property type="entry name" value="Type I PLP-dependent aspartate aminotransferase-like (Major domain)"/>
    <property type="match status" value="1"/>
</dbReference>
<keyword evidence="3 5" id="KW-0808">Transferase</keyword>
<dbReference type="OrthoDB" id="9770449at2"/>
<dbReference type="NCBIfam" id="TIGR00707">
    <property type="entry name" value="argD"/>
    <property type="match status" value="1"/>
</dbReference>
<dbReference type="EMBL" id="CP014671">
    <property type="protein sequence ID" value="ANX04254.1"/>
    <property type="molecule type" value="Genomic_DNA"/>
</dbReference>
<dbReference type="GO" id="GO:0042802">
    <property type="term" value="F:identical protein binding"/>
    <property type="evidence" value="ECO:0007669"/>
    <property type="project" value="TreeGrafter"/>
</dbReference>
<organism evidence="6 7">
    <name type="scientific">Immundisolibacter cernigliae</name>
    <dbReference type="NCBI Taxonomy" id="1810504"/>
    <lineage>
        <taxon>Bacteria</taxon>
        <taxon>Pseudomonadati</taxon>
        <taxon>Pseudomonadota</taxon>
        <taxon>Gammaproteobacteria</taxon>
        <taxon>Immundisolibacterales</taxon>
        <taxon>Immundisolibacteraceae</taxon>
        <taxon>Immundisolibacter</taxon>
    </lineage>
</organism>
<dbReference type="HAMAP" id="MF_01107">
    <property type="entry name" value="ArgD_aminotrans_3"/>
    <property type="match status" value="1"/>
</dbReference>
<dbReference type="InterPro" id="IPR005814">
    <property type="entry name" value="Aminotrans_3"/>
</dbReference>
<evidence type="ECO:0000256" key="2">
    <source>
        <dbReference type="ARBA" id="ARBA00022605"/>
    </source>
</evidence>
<dbReference type="KEGG" id="gbi:PG2T_08750"/>
<dbReference type="PANTHER" id="PTHR11986:SF79">
    <property type="entry name" value="ACETYLORNITHINE AMINOTRANSFERASE, MITOCHONDRIAL"/>
    <property type="match status" value="1"/>
</dbReference>
<feature type="binding site" evidence="5">
    <location>
        <position position="276"/>
    </location>
    <ligand>
        <name>pyridoxal 5'-phosphate</name>
        <dbReference type="ChEBI" id="CHEBI:597326"/>
    </ligand>
</feature>
<keyword evidence="4 5" id="KW-0663">Pyridoxal phosphate</keyword>
<dbReference type="InterPro" id="IPR015421">
    <property type="entry name" value="PyrdxlP-dep_Trfase_major"/>
</dbReference>
<evidence type="ECO:0000256" key="4">
    <source>
        <dbReference type="ARBA" id="ARBA00022898"/>
    </source>
</evidence>
<dbReference type="PROSITE" id="PS00600">
    <property type="entry name" value="AA_TRANSFER_CLASS_3"/>
    <property type="match status" value="1"/>
</dbReference>
<keyword evidence="1 5" id="KW-0032">Aminotransferase</keyword>
<proteinExistence type="inferred from homology"/>
<dbReference type="InterPro" id="IPR050103">
    <property type="entry name" value="Class-III_PLP-dep_AT"/>
</dbReference>
<keyword evidence="7" id="KW-1185">Reference proteome</keyword>
<dbReference type="InterPro" id="IPR004636">
    <property type="entry name" value="AcOrn/SuccOrn_fam"/>
</dbReference>
<comment type="subcellular location">
    <subcellularLocation>
        <location evidence="5">Cytoplasm</location>
    </subcellularLocation>
</comment>
<feature type="binding site" evidence="5">
    <location>
        <position position="134"/>
    </location>
    <ligand>
        <name>N(2)-acetyl-L-ornithine</name>
        <dbReference type="ChEBI" id="CHEBI:57805"/>
    </ligand>
</feature>
<dbReference type="Gene3D" id="3.90.1150.10">
    <property type="entry name" value="Aspartate Aminotransferase, domain 1"/>
    <property type="match status" value="1"/>
</dbReference>
<dbReference type="Proteomes" id="UP000092952">
    <property type="component" value="Chromosome"/>
</dbReference>
<keyword evidence="5" id="KW-0963">Cytoplasm</keyword>
<gene>
    <name evidence="5" type="primary">argD</name>
    <name evidence="6" type="ORF">PG2T_08750</name>
</gene>
<comment type="cofactor">
    <cofactor evidence="5">
        <name>pyridoxal 5'-phosphate</name>
        <dbReference type="ChEBI" id="CHEBI:597326"/>
    </cofactor>
    <text evidence="5">Binds 1 pyridoxal phosphate per subunit.</text>
</comment>
<comment type="pathway">
    <text evidence="5">Amino-acid biosynthesis; L-arginine biosynthesis; N(2)-acetyl-L-ornithine from L-glutamate: step 4/4.</text>
</comment>
<dbReference type="AlphaFoldDB" id="A0A1B1YTU4"/>
<comment type="similarity">
    <text evidence="5">Belongs to the class-III pyridoxal-phosphate-dependent aminotransferase family. ArgD subfamily.</text>
</comment>
<feature type="binding site" evidence="5">
    <location>
        <begin position="218"/>
        <end position="221"/>
    </location>
    <ligand>
        <name>pyridoxal 5'-phosphate</name>
        <dbReference type="ChEBI" id="CHEBI:597326"/>
    </ligand>
</feature>
<evidence type="ECO:0000313" key="6">
    <source>
        <dbReference type="EMBL" id="ANX04254.1"/>
    </source>
</evidence>
<feature type="binding site" evidence="5">
    <location>
        <begin position="99"/>
        <end position="100"/>
    </location>
    <ligand>
        <name>pyridoxal 5'-phosphate</name>
        <dbReference type="ChEBI" id="CHEBI:597326"/>
    </ligand>
</feature>
<evidence type="ECO:0000313" key="7">
    <source>
        <dbReference type="Proteomes" id="UP000092952"/>
    </source>
</evidence>
<feature type="binding site" evidence="5">
    <location>
        <position position="275"/>
    </location>
    <ligand>
        <name>N(2)-acetyl-L-ornithine</name>
        <dbReference type="ChEBI" id="CHEBI:57805"/>
    </ligand>
</feature>
<dbReference type="NCBIfam" id="NF002325">
    <property type="entry name" value="PRK01278.1"/>
    <property type="match status" value="1"/>
</dbReference>
<dbReference type="UniPathway" id="UPA00068">
    <property type="reaction ID" value="UER00109"/>
</dbReference>